<dbReference type="CDD" id="cd14498">
    <property type="entry name" value="DSP"/>
    <property type="match status" value="1"/>
</dbReference>
<dbReference type="InterPro" id="IPR000340">
    <property type="entry name" value="Dual-sp_phosphatase_cat-dom"/>
</dbReference>
<dbReference type="GO" id="GO:0008330">
    <property type="term" value="F:protein tyrosine/threonine phosphatase activity"/>
    <property type="evidence" value="ECO:0007669"/>
    <property type="project" value="TreeGrafter"/>
</dbReference>
<name>A0AAE0U718_9PEZI</name>
<keyword evidence="4" id="KW-0904">Protein phosphatase</keyword>
<dbReference type="InterPro" id="IPR016130">
    <property type="entry name" value="Tyr_Pase_AS"/>
</dbReference>
<dbReference type="EC" id="3.1.3.48" evidence="2"/>
<feature type="region of interest" description="Disordered" evidence="5">
    <location>
        <begin position="1"/>
        <end position="26"/>
    </location>
</feature>
<dbReference type="GO" id="GO:0033550">
    <property type="term" value="F:MAP kinase tyrosine phosphatase activity"/>
    <property type="evidence" value="ECO:0007669"/>
    <property type="project" value="TreeGrafter"/>
</dbReference>
<dbReference type="SMART" id="SM00195">
    <property type="entry name" value="DSPc"/>
    <property type="match status" value="1"/>
</dbReference>
<gene>
    <name evidence="8" type="ORF">B0H63DRAFT_456652</name>
</gene>
<dbReference type="AlphaFoldDB" id="A0AAE0U718"/>
<evidence type="ECO:0000259" key="7">
    <source>
        <dbReference type="PROSITE" id="PS50056"/>
    </source>
</evidence>
<reference evidence="8" key="1">
    <citation type="journal article" date="2023" name="Mol. Phylogenet. Evol.">
        <title>Genome-scale phylogeny and comparative genomics of the fungal order Sordariales.</title>
        <authorList>
            <person name="Hensen N."/>
            <person name="Bonometti L."/>
            <person name="Westerberg I."/>
            <person name="Brannstrom I.O."/>
            <person name="Guillou S."/>
            <person name="Cros-Aarteil S."/>
            <person name="Calhoun S."/>
            <person name="Haridas S."/>
            <person name="Kuo A."/>
            <person name="Mondo S."/>
            <person name="Pangilinan J."/>
            <person name="Riley R."/>
            <person name="LaButti K."/>
            <person name="Andreopoulos B."/>
            <person name="Lipzen A."/>
            <person name="Chen C."/>
            <person name="Yan M."/>
            <person name="Daum C."/>
            <person name="Ng V."/>
            <person name="Clum A."/>
            <person name="Steindorff A."/>
            <person name="Ohm R.A."/>
            <person name="Martin F."/>
            <person name="Silar P."/>
            <person name="Natvig D.O."/>
            <person name="Lalanne C."/>
            <person name="Gautier V."/>
            <person name="Ament-Velasquez S.L."/>
            <person name="Kruys A."/>
            <person name="Hutchinson M.I."/>
            <person name="Powell A.J."/>
            <person name="Barry K."/>
            <person name="Miller A.N."/>
            <person name="Grigoriev I.V."/>
            <person name="Debuchy R."/>
            <person name="Gladieux P."/>
            <person name="Hiltunen Thoren M."/>
            <person name="Johannesson H."/>
        </authorList>
    </citation>
    <scope>NUCLEOTIDE SEQUENCE</scope>
    <source>
        <strain evidence="8">CBS 232.78</strain>
    </source>
</reference>
<feature type="domain" description="Tyrosine specific protein phosphatases" evidence="7">
    <location>
        <begin position="96"/>
        <end position="153"/>
    </location>
</feature>
<comment type="similarity">
    <text evidence="1">Belongs to the protein-tyrosine phosphatase family. Non-receptor class dual specificity subfamily.</text>
</comment>
<dbReference type="Proteomes" id="UP001285441">
    <property type="component" value="Unassembled WGS sequence"/>
</dbReference>
<evidence type="ECO:0000259" key="6">
    <source>
        <dbReference type="PROSITE" id="PS50054"/>
    </source>
</evidence>
<evidence type="ECO:0000256" key="3">
    <source>
        <dbReference type="ARBA" id="ARBA00022801"/>
    </source>
</evidence>
<keyword evidence="9" id="KW-1185">Reference proteome</keyword>
<evidence type="ECO:0000313" key="8">
    <source>
        <dbReference type="EMBL" id="KAK3392814.1"/>
    </source>
</evidence>
<dbReference type="GO" id="GO:0005737">
    <property type="term" value="C:cytoplasm"/>
    <property type="evidence" value="ECO:0007669"/>
    <property type="project" value="TreeGrafter"/>
</dbReference>
<dbReference type="InterPro" id="IPR000387">
    <property type="entry name" value="Tyr_Pase_dom"/>
</dbReference>
<evidence type="ECO:0000256" key="2">
    <source>
        <dbReference type="ARBA" id="ARBA00013064"/>
    </source>
</evidence>
<evidence type="ECO:0000256" key="5">
    <source>
        <dbReference type="SAM" id="MobiDB-lite"/>
    </source>
</evidence>
<feature type="compositionally biased region" description="Low complexity" evidence="5">
    <location>
        <begin position="8"/>
        <end position="26"/>
    </location>
</feature>
<proteinExistence type="inferred from homology"/>
<evidence type="ECO:0000313" key="9">
    <source>
        <dbReference type="Proteomes" id="UP001285441"/>
    </source>
</evidence>
<comment type="caution">
    <text evidence="8">The sequence shown here is derived from an EMBL/GenBank/DDBJ whole genome shotgun (WGS) entry which is preliminary data.</text>
</comment>
<evidence type="ECO:0000256" key="4">
    <source>
        <dbReference type="ARBA" id="ARBA00022912"/>
    </source>
</evidence>
<dbReference type="EMBL" id="JAULSW010000001">
    <property type="protein sequence ID" value="KAK3392814.1"/>
    <property type="molecule type" value="Genomic_DNA"/>
</dbReference>
<dbReference type="PROSITE" id="PS00383">
    <property type="entry name" value="TYR_PHOSPHATASE_1"/>
    <property type="match status" value="1"/>
</dbReference>
<reference evidence="8" key="2">
    <citation type="submission" date="2023-06" db="EMBL/GenBank/DDBJ databases">
        <authorList>
            <consortium name="Lawrence Berkeley National Laboratory"/>
            <person name="Haridas S."/>
            <person name="Hensen N."/>
            <person name="Bonometti L."/>
            <person name="Westerberg I."/>
            <person name="Brannstrom I.O."/>
            <person name="Guillou S."/>
            <person name="Cros-Aarteil S."/>
            <person name="Calhoun S."/>
            <person name="Kuo A."/>
            <person name="Mondo S."/>
            <person name="Pangilinan J."/>
            <person name="Riley R."/>
            <person name="LaButti K."/>
            <person name="Andreopoulos B."/>
            <person name="Lipzen A."/>
            <person name="Chen C."/>
            <person name="Yanf M."/>
            <person name="Daum C."/>
            <person name="Ng V."/>
            <person name="Clum A."/>
            <person name="Steindorff A."/>
            <person name="Ohm R."/>
            <person name="Martin F."/>
            <person name="Silar P."/>
            <person name="Natvig D."/>
            <person name="Lalanne C."/>
            <person name="Gautier V."/>
            <person name="Ament-velasquez S.L."/>
            <person name="Kruys A."/>
            <person name="Hutchinson M.I."/>
            <person name="Powell A.J."/>
            <person name="Barry K."/>
            <person name="Miller A.N."/>
            <person name="Grigoriev I.V."/>
            <person name="Debuchy R."/>
            <person name="Gladieux P."/>
            <person name="Thoren M.H."/>
            <person name="Johannesson H."/>
        </authorList>
    </citation>
    <scope>NUCLEOTIDE SEQUENCE</scope>
    <source>
        <strain evidence="8">CBS 232.78</strain>
    </source>
</reference>
<dbReference type="PANTHER" id="PTHR10159">
    <property type="entry name" value="DUAL SPECIFICITY PROTEIN PHOSPHATASE"/>
    <property type="match status" value="1"/>
</dbReference>
<sequence length="195" mass="21079">MGKRKKSTAAAIATSAENNNSGNNNNNKRAAASCVIPNLLYLGPVEATSNAAFLTTEKITHVLSIGRNPTSYIDGIVYERLSLTDREDSNISFVADRACEAIDAAVAAKQGTGRVLIHCVAGISRSPAMVAAYLMKRRGMTLRESLEVLVRARDTVAPNPGFMRQLCEMEKEIFEGESTFDPVVVTANTRLASWL</sequence>
<dbReference type="PANTHER" id="PTHR10159:SF519">
    <property type="entry name" value="DUAL SPECIFICITY PROTEIN PHOSPHATASE MPK3"/>
    <property type="match status" value="1"/>
</dbReference>
<dbReference type="PROSITE" id="PS50054">
    <property type="entry name" value="TYR_PHOSPHATASE_DUAL"/>
    <property type="match status" value="1"/>
</dbReference>
<dbReference type="GO" id="GO:0043409">
    <property type="term" value="P:negative regulation of MAPK cascade"/>
    <property type="evidence" value="ECO:0007669"/>
    <property type="project" value="TreeGrafter"/>
</dbReference>
<evidence type="ECO:0000256" key="1">
    <source>
        <dbReference type="ARBA" id="ARBA00008601"/>
    </source>
</evidence>
<dbReference type="Pfam" id="PF00782">
    <property type="entry name" value="DSPc"/>
    <property type="match status" value="1"/>
</dbReference>
<accession>A0AAE0U718</accession>
<dbReference type="InterPro" id="IPR029021">
    <property type="entry name" value="Prot-tyrosine_phosphatase-like"/>
</dbReference>
<feature type="domain" description="Tyrosine-protein phosphatase" evidence="6">
    <location>
        <begin position="31"/>
        <end position="175"/>
    </location>
</feature>
<dbReference type="Gene3D" id="3.90.190.10">
    <property type="entry name" value="Protein tyrosine phosphatase superfamily"/>
    <property type="match status" value="1"/>
</dbReference>
<organism evidence="8 9">
    <name type="scientific">Podospora didyma</name>
    <dbReference type="NCBI Taxonomy" id="330526"/>
    <lineage>
        <taxon>Eukaryota</taxon>
        <taxon>Fungi</taxon>
        <taxon>Dikarya</taxon>
        <taxon>Ascomycota</taxon>
        <taxon>Pezizomycotina</taxon>
        <taxon>Sordariomycetes</taxon>
        <taxon>Sordariomycetidae</taxon>
        <taxon>Sordariales</taxon>
        <taxon>Podosporaceae</taxon>
        <taxon>Podospora</taxon>
    </lineage>
</organism>
<dbReference type="GO" id="GO:0017017">
    <property type="term" value="F:MAP kinase tyrosine/serine/threonine phosphatase activity"/>
    <property type="evidence" value="ECO:0007669"/>
    <property type="project" value="TreeGrafter"/>
</dbReference>
<protein>
    <recommendedName>
        <fullName evidence="2">protein-tyrosine-phosphatase</fullName>
        <ecNumber evidence="2">3.1.3.48</ecNumber>
    </recommendedName>
</protein>
<dbReference type="PROSITE" id="PS50056">
    <property type="entry name" value="TYR_PHOSPHATASE_2"/>
    <property type="match status" value="1"/>
</dbReference>
<keyword evidence="3" id="KW-0378">Hydrolase</keyword>
<dbReference type="SUPFAM" id="SSF52799">
    <property type="entry name" value="(Phosphotyrosine protein) phosphatases II"/>
    <property type="match status" value="1"/>
</dbReference>
<dbReference type="InterPro" id="IPR020422">
    <property type="entry name" value="TYR_PHOSPHATASE_DUAL_dom"/>
</dbReference>